<evidence type="ECO:0000256" key="5">
    <source>
        <dbReference type="ARBA" id="ARBA00022989"/>
    </source>
</evidence>
<reference evidence="9" key="3">
    <citation type="submission" date="2025-08" db="UniProtKB">
        <authorList>
            <consortium name="Ensembl"/>
        </authorList>
    </citation>
    <scope>IDENTIFICATION</scope>
</reference>
<keyword evidence="5" id="KW-1133">Transmembrane helix</keyword>
<evidence type="ECO:0000313" key="10">
    <source>
        <dbReference type="Proteomes" id="UP000008144"/>
    </source>
</evidence>
<accession>H2XP09</accession>
<dbReference type="Ensembl" id="ENSCINT00000031539.1">
    <property type="protein sequence ID" value="ENSCINP00000031392.1"/>
    <property type="gene ID" value="ENSCING00000018490.1"/>
</dbReference>
<dbReference type="STRING" id="7719.ENSCINP00000031392"/>
<reference evidence="9" key="2">
    <citation type="journal article" date="2008" name="Genome Biol.">
        <title>Improved genome assembly and evidence-based global gene model set for the chordate Ciona intestinalis: new insight into intron and operon populations.</title>
        <authorList>
            <person name="Satou Y."/>
            <person name="Mineta K."/>
            <person name="Ogasawara M."/>
            <person name="Sasakura Y."/>
            <person name="Shoguchi E."/>
            <person name="Ueno K."/>
            <person name="Yamada L."/>
            <person name="Matsumoto J."/>
            <person name="Wasserscheid J."/>
            <person name="Dewar K."/>
            <person name="Wiley G.B."/>
            <person name="Macmil S.L."/>
            <person name="Roe B.A."/>
            <person name="Zeller R.W."/>
            <person name="Hastings K.E."/>
            <person name="Lemaire P."/>
            <person name="Lindquist E."/>
            <person name="Endo T."/>
            <person name="Hotta K."/>
            <person name="Inaba K."/>
        </authorList>
    </citation>
    <scope>NUCLEOTIDE SEQUENCE [LARGE SCALE GENOMIC DNA]</scope>
    <source>
        <strain evidence="9">wild type</strain>
    </source>
</reference>
<dbReference type="InterPro" id="IPR027417">
    <property type="entry name" value="P-loop_NTPase"/>
</dbReference>
<evidence type="ECO:0000256" key="3">
    <source>
        <dbReference type="ARBA" id="ARBA00022692"/>
    </source>
</evidence>
<comment type="subcellular location">
    <subcellularLocation>
        <location evidence="1">Golgi apparatus membrane</location>
        <topology evidence="1">Single-pass type II membrane protein</topology>
    </subcellularLocation>
</comment>
<reference evidence="9" key="4">
    <citation type="submission" date="2025-09" db="UniProtKB">
        <authorList>
            <consortium name="Ensembl"/>
        </authorList>
    </citation>
    <scope>IDENTIFICATION</scope>
</reference>
<dbReference type="EMBL" id="EAAA01001383">
    <property type="status" value="NOT_ANNOTATED_CDS"/>
    <property type="molecule type" value="Genomic_DNA"/>
</dbReference>
<evidence type="ECO:0000256" key="2">
    <source>
        <dbReference type="ARBA" id="ARBA00022679"/>
    </source>
</evidence>
<evidence type="ECO:0000256" key="8">
    <source>
        <dbReference type="ARBA" id="ARBA00023180"/>
    </source>
</evidence>
<evidence type="ECO:0000256" key="4">
    <source>
        <dbReference type="ARBA" id="ARBA00022968"/>
    </source>
</evidence>
<sequence length="76" mass="9260">MENTLKILEHTLPRYFDRAREMFASVNAIRHTKTANKRQPSEETKRKLRTALFYEDQFYKFVKARFYKQLKSIDLT</sequence>
<organism evidence="9 10">
    <name type="scientific">Ciona intestinalis</name>
    <name type="common">Transparent sea squirt</name>
    <name type="synonym">Ascidia intestinalis</name>
    <dbReference type="NCBI Taxonomy" id="7719"/>
    <lineage>
        <taxon>Eukaryota</taxon>
        <taxon>Metazoa</taxon>
        <taxon>Chordata</taxon>
        <taxon>Tunicata</taxon>
        <taxon>Ascidiacea</taxon>
        <taxon>Phlebobranchia</taxon>
        <taxon>Cionidae</taxon>
        <taxon>Ciona</taxon>
    </lineage>
</organism>
<keyword evidence="10" id="KW-1185">Reference proteome</keyword>
<keyword evidence="3" id="KW-0812">Transmembrane</keyword>
<evidence type="ECO:0000256" key="1">
    <source>
        <dbReference type="ARBA" id="ARBA00004323"/>
    </source>
</evidence>
<keyword evidence="2" id="KW-0808">Transferase</keyword>
<dbReference type="PANTHER" id="PTHR12129">
    <property type="entry name" value="HEPARAN SULFATE 2-O-SULFOTRANSFERASE"/>
    <property type="match status" value="1"/>
</dbReference>
<dbReference type="GO" id="GO:0008146">
    <property type="term" value="F:sulfotransferase activity"/>
    <property type="evidence" value="ECO:0007669"/>
    <property type="project" value="InterPro"/>
</dbReference>
<proteinExistence type="predicted"/>
<dbReference type="Proteomes" id="UP000008144">
    <property type="component" value="Chromosome 2"/>
</dbReference>
<evidence type="ECO:0000256" key="7">
    <source>
        <dbReference type="ARBA" id="ARBA00023136"/>
    </source>
</evidence>
<protein>
    <submittedName>
        <fullName evidence="9">Uncharacterized protein</fullName>
    </submittedName>
</protein>
<dbReference type="Gene3D" id="3.40.50.300">
    <property type="entry name" value="P-loop containing nucleotide triphosphate hydrolases"/>
    <property type="match status" value="1"/>
</dbReference>
<name>H2XP09_CIOIN</name>
<dbReference type="GO" id="GO:0000139">
    <property type="term" value="C:Golgi membrane"/>
    <property type="evidence" value="ECO:0007669"/>
    <property type="project" value="UniProtKB-SubCell"/>
</dbReference>
<evidence type="ECO:0000313" key="9">
    <source>
        <dbReference type="Ensembl" id="ENSCINP00000031392.1"/>
    </source>
</evidence>
<reference evidence="10" key="1">
    <citation type="journal article" date="2002" name="Science">
        <title>The draft genome of Ciona intestinalis: insights into chordate and vertebrate origins.</title>
        <authorList>
            <person name="Dehal P."/>
            <person name="Satou Y."/>
            <person name="Campbell R.K."/>
            <person name="Chapman J."/>
            <person name="Degnan B."/>
            <person name="De Tomaso A."/>
            <person name="Davidson B."/>
            <person name="Di Gregorio A."/>
            <person name="Gelpke M."/>
            <person name="Goodstein D.M."/>
            <person name="Harafuji N."/>
            <person name="Hastings K.E."/>
            <person name="Ho I."/>
            <person name="Hotta K."/>
            <person name="Huang W."/>
            <person name="Kawashima T."/>
            <person name="Lemaire P."/>
            <person name="Martinez D."/>
            <person name="Meinertzhagen I.A."/>
            <person name="Necula S."/>
            <person name="Nonaka M."/>
            <person name="Putnam N."/>
            <person name="Rash S."/>
            <person name="Saiga H."/>
            <person name="Satake M."/>
            <person name="Terry A."/>
            <person name="Yamada L."/>
            <person name="Wang H.G."/>
            <person name="Awazu S."/>
            <person name="Azumi K."/>
            <person name="Boore J."/>
            <person name="Branno M."/>
            <person name="Chin-Bow S."/>
            <person name="DeSantis R."/>
            <person name="Doyle S."/>
            <person name="Francino P."/>
            <person name="Keys D.N."/>
            <person name="Haga S."/>
            <person name="Hayashi H."/>
            <person name="Hino K."/>
            <person name="Imai K.S."/>
            <person name="Inaba K."/>
            <person name="Kano S."/>
            <person name="Kobayashi K."/>
            <person name="Kobayashi M."/>
            <person name="Lee B.I."/>
            <person name="Makabe K.W."/>
            <person name="Manohar C."/>
            <person name="Matassi G."/>
            <person name="Medina M."/>
            <person name="Mochizuki Y."/>
            <person name="Mount S."/>
            <person name="Morishita T."/>
            <person name="Miura S."/>
            <person name="Nakayama A."/>
            <person name="Nishizaka S."/>
            <person name="Nomoto H."/>
            <person name="Ohta F."/>
            <person name="Oishi K."/>
            <person name="Rigoutsos I."/>
            <person name="Sano M."/>
            <person name="Sasaki A."/>
            <person name="Sasakura Y."/>
            <person name="Shoguchi E."/>
            <person name="Shin-i T."/>
            <person name="Spagnuolo A."/>
            <person name="Stainier D."/>
            <person name="Suzuki M.M."/>
            <person name="Tassy O."/>
            <person name="Takatori N."/>
            <person name="Tokuoka M."/>
            <person name="Yagi K."/>
            <person name="Yoshizaki F."/>
            <person name="Wada S."/>
            <person name="Zhang C."/>
            <person name="Hyatt P.D."/>
            <person name="Larimer F."/>
            <person name="Detter C."/>
            <person name="Doggett N."/>
            <person name="Glavina T."/>
            <person name="Hawkins T."/>
            <person name="Richardson P."/>
            <person name="Lucas S."/>
            <person name="Kohara Y."/>
            <person name="Levine M."/>
            <person name="Satoh N."/>
            <person name="Rokhsar D.S."/>
        </authorList>
    </citation>
    <scope>NUCLEOTIDE SEQUENCE [LARGE SCALE GENOMIC DNA]</scope>
</reference>
<keyword evidence="8" id="KW-0325">Glycoprotein</keyword>
<dbReference type="InParanoid" id="H2XP09"/>
<dbReference type="PANTHER" id="PTHR12129:SF15">
    <property type="entry name" value="URONYL 2-SULFOTRANSFERASE"/>
    <property type="match status" value="1"/>
</dbReference>
<keyword evidence="4" id="KW-0735">Signal-anchor</keyword>
<keyword evidence="6" id="KW-0333">Golgi apparatus</keyword>
<dbReference type="HOGENOM" id="CLU_2653767_0_0_1"/>
<evidence type="ECO:0000256" key="6">
    <source>
        <dbReference type="ARBA" id="ARBA00023034"/>
    </source>
</evidence>
<dbReference type="AlphaFoldDB" id="H2XP09"/>
<dbReference type="InterPro" id="IPR007734">
    <property type="entry name" value="Heparan_SO4_2-O-STrfase"/>
</dbReference>
<keyword evidence="7" id="KW-0472">Membrane</keyword>